<dbReference type="eggNOG" id="KOG1760">
    <property type="taxonomic scope" value="Eukaryota"/>
</dbReference>
<dbReference type="EMBL" id="GL996521">
    <property type="protein sequence ID" value="EGV64351.1"/>
    <property type="molecule type" value="Genomic_DNA"/>
</dbReference>
<dbReference type="GO" id="GO:0016272">
    <property type="term" value="C:prefoldin complex"/>
    <property type="evidence" value="ECO:0007669"/>
    <property type="project" value="UniProtKB-UniRule"/>
</dbReference>
<dbReference type="HOGENOM" id="CLU_130032_0_0_1"/>
<feature type="coiled-coil region" evidence="5">
    <location>
        <begin position="82"/>
        <end position="116"/>
    </location>
</feature>
<organism evidence="7">
    <name type="scientific">Candida tenuis (strain ATCC 10573 / BCRC 21748 / CBS 615 / JCM 9827 / NBRC 10315 / NRRL Y-1498 / VKM Y-70)</name>
    <name type="common">Yeast</name>
    <name type="synonym">Yamadazyma tenuis</name>
    <dbReference type="NCBI Taxonomy" id="590646"/>
    <lineage>
        <taxon>Eukaryota</taxon>
        <taxon>Fungi</taxon>
        <taxon>Dikarya</taxon>
        <taxon>Ascomycota</taxon>
        <taxon>Saccharomycotina</taxon>
        <taxon>Pichiomycetes</taxon>
        <taxon>Debaryomycetaceae</taxon>
        <taxon>Yamadazyma</taxon>
    </lineage>
</organism>
<dbReference type="InterPro" id="IPR002777">
    <property type="entry name" value="PFD_beta-like"/>
</dbReference>
<name>G3B329_CANTC</name>
<keyword evidence="2 4" id="KW-0143">Chaperone</keyword>
<keyword evidence="5" id="KW-0175">Coiled coil</keyword>
<sequence length="129" mass="14909">MELLPSGQSNSVQVLWEDQQNINRFSSLINEKDELKESLEKLKTEKDYLDDLSLEMELLDEDENIQYKIGDVFVFLKIIQAVERVDADNEVLTGKIESLETKIEELDSQLVALKSVLYAKFGKNINLER</sequence>
<dbReference type="PIRSF" id="PIRSF016477">
    <property type="entry name" value="Prefoldin_subunit_4"/>
    <property type="match status" value="1"/>
</dbReference>
<dbReference type="EMBL" id="GL996521">
    <property type="protein sequence ID" value="EGV64352.1"/>
    <property type="molecule type" value="Genomic_DNA"/>
</dbReference>
<dbReference type="PANTHER" id="PTHR21100">
    <property type="entry name" value="PREFOLDIN SUBUNIT 4"/>
    <property type="match status" value="1"/>
</dbReference>
<evidence type="ECO:0000256" key="4">
    <source>
        <dbReference type="PIRNR" id="PIRNR016477"/>
    </source>
</evidence>
<evidence type="ECO:0000313" key="7">
    <source>
        <dbReference type="Proteomes" id="UP000000707"/>
    </source>
</evidence>
<dbReference type="InterPro" id="IPR009053">
    <property type="entry name" value="Prefoldin"/>
</dbReference>
<evidence type="ECO:0000256" key="2">
    <source>
        <dbReference type="ARBA" id="ARBA00023186"/>
    </source>
</evidence>
<comment type="subunit">
    <text evidence="4">Heterohexamer of two PFD-alpha type and four PFD-beta type subunits.</text>
</comment>
<reference evidence="6 7" key="1">
    <citation type="journal article" date="2011" name="Proc. Natl. Acad. Sci. U.S.A.">
        <title>Comparative genomics of xylose-fermenting fungi for enhanced biofuel production.</title>
        <authorList>
            <person name="Wohlbach D.J."/>
            <person name="Kuo A."/>
            <person name="Sato T.K."/>
            <person name="Potts K.M."/>
            <person name="Salamov A.A."/>
            <person name="LaButti K.M."/>
            <person name="Sun H."/>
            <person name="Clum A."/>
            <person name="Pangilinan J.L."/>
            <person name="Lindquist E.A."/>
            <person name="Lucas S."/>
            <person name="Lapidus A."/>
            <person name="Jin M."/>
            <person name="Gunawan C."/>
            <person name="Balan V."/>
            <person name="Dale B.E."/>
            <person name="Jeffries T.W."/>
            <person name="Zinkel R."/>
            <person name="Barry K.W."/>
            <person name="Grigoriev I.V."/>
            <person name="Gasch A.P."/>
        </authorList>
    </citation>
    <scope>NUCLEOTIDE SEQUENCE [LARGE SCALE GENOMIC DNA]</scope>
    <source>
        <strain evidence="6">ATCC 10573</strain>
        <strain evidence="7">ATCC 10573 / BCRC 21748 / CBS 615 / JCM 9827 / NBRC 10315 / NRRL Y-1498 / VKM Y-70</strain>
    </source>
</reference>
<protein>
    <recommendedName>
        <fullName evidence="4">Prefoldin subunit 4</fullName>
    </recommendedName>
</protein>
<evidence type="ECO:0000256" key="3">
    <source>
        <dbReference type="ARBA" id="ARBA00024667"/>
    </source>
</evidence>
<dbReference type="PANTHER" id="PTHR21100:SF9">
    <property type="entry name" value="PREFOLDIN SUBUNIT 4"/>
    <property type="match status" value="1"/>
</dbReference>
<dbReference type="GO" id="GO:0006457">
    <property type="term" value="P:protein folding"/>
    <property type="evidence" value="ECO:0007669"/>
    <property type="project" value="UniProtKB-UniRule"/>
</dbReference>
<evidence type="ECO:0000313" key="6">
    <source>
        <dbReference type="EMBL" id="EGV64352.1"/>
    </source>
</evidence>
<comment type="similarity">
    <text evidence="1 4">Belongs to the prefoldin subunit beta family.</text>
</comment>
<accession>G3B329</accession>
<dbReference type="OrthoDB" id="10250441at2759"/>
<comment type="function">
    <text evidence="3 4">Binds specifically to cytosolic chaperonin (c-CPN) and transfers target proteins to it. Binds to nascent polypeptide chain and promotes folding in an environment in which there are many competing pathways for nonnative proteins.</text>
</comment>
<dbReference type="GeneID" id="18247262"/>
<dbReference type="Proteomes" id="UP000000707">
    <property type="component" value="Unassembled WGS sequence"/>
</dbReference>
<dbReference type="Gene3D" id="1.10.287.370">
    <property type="match status" value="1"/>
</dbReference>
<dbReference type="SUPFAM" id="SSF46579">
    <property type="entry name" value="Prefoldin"/>
    <property type="match status" value="1"/>
</dbReference>
<evidence type="ECO:0000256" key="5">
    <source>
        <dbReference type="SAM" id="Coils"/>
    </source>
</evidence>
<dbReference type="AlphaFoldDB" id="G3B329"/>
<dbReference type="GO" id="GO:0051082">
    <property type="term" value="F:unfolded protein binding"/>
    <property type="evidence" value="ECO:0007669"/>
    <property type="project" value="InterPro"/>
</dbReference>
<dbReference type="CDD" id="cd23165">
    <property type="entry name" value="Prefoldin_4"/>
    <property type="match status" value="1"/>
</dbReference>
<dbReference type="InterPro" id="IPR016661">
    <property type="entry name" value="PFDN4"/>
</dbReference>
<dbReference type="Pfam" id="PF01920">
    <property type="entry name" value="Prefoldin_2"/>
    <property type="match status" value="1"/>
</dbReference>
<dbReference type="GO" id="GO:0005737">
    <property type="term" value="C:cytoplasm"/>
    <property type="evidence" value="ECO:0007669"/>
    <property type="project" value="UniProtKB-ARBA"/>
</dbReference>
<dbReference type="FunFam" id="1.10.287.370:FF:000005">
    <property type="entry name" value="Prefoldin subunit 4"/>
    <property type="match status" value="1"/>
</dbReference>
<dbReference type="STRING" id="590646.G3B329"/>
<keyword evidence="7" id="KW-1185">Reference proteome</keyword>
<gene>
    <name evidence="6" type="ORF">CANTEDRAFT_114097</name>
</gene>
<dbReference type="KEGG" id="cten:18247262"/>
<proteinExistence type="inferred from homology"/>
<feature type="coiled-coil region" evidence="5">
    <location>
        <begin position="25"/>
        <end position="52"/>
    </location>
</feature>
<evidence type="ECO:0000256" key="1">
    <source>
        <dbReference type="ARBA" id="ARBA00008045"/>
    </source>
</evidence>